<dbReference type="EMBL" id="AGNK02001586">
    <property type="status" value="NOT_ANNOTATED_CDS"/>
    <property type="molecule type" value="Genomic_DNA"/>
</dbReference>
<accession>K3ZG85</accession>
<dbReference type="HOGENOM" id="CLU_3261449_0_0_1"/>
<evidence type="ECO:0000313" key="1">
    <source>
        <dbReference type="EnsemblPlants" id="KQL14560"/>
    </source>
</evidence>
<dbReference type="Gramene" id="KQL14560">
    <property type="protein sequence ID" value="KQL14560"/>
    <property type="gene ID" value="SETIT_025587mg"/>
</dbReference>
<dbReference type="Proteomes" id="UP000004995">
    <property type="component" value="Unassembled WGS sequence"/>
</dbReference>
<dbReference type="EnsemblPlants" id="KQL14560">
    <property type="protein sequence ID" value="KQL14560"/>
    <property type="gene ID" value="SETIT_025587mg"/>
</dbReference>
<reference evidence="2" key="1">
    <citation type="journal article" date="2012" name="Nat. Biotechnol.">
        <title>Reference genome sequence of the model plant Setaria.</title>
        <authorList>
            <person name="Bennetzen J.L."/>
            <person name="Schmutz J."/>
            <person name="Wang H."/>
            <person name="Percifield R."/>
            <person name="Hawkins J."/>
            <person name="Pontaroli A.C."/>
            <person name="Estep M."/>
            <person name="Feng L."/>
            <person name="Vaughn J.N."/>
            <person name="Grimwood J."/>
            <person name="Jenkins J."/>
            <person name="Barry K."/>
            <person name="Lindquist E."/>
            <person name="Hellsten U."/>
            <person name="Deshpande S."/>
            <person name="Wang X."/>
            <person name="Wu X."/>
            <person name="Mitros T."/>
            <person name="Triplett J."/>
            <person name="Yang X."/>
            <person name="Ye C.Y."/>
            <person name="Mauro-Herrera M."/>
            <person name="Wang L."/>
            <person name="Li P."/>
            <person name="Sharma M."/>
            <person name="Sharma R."/>
            <person name="Ronald P.C."/>
            <person name="Panaud O."/>
            <person name="Kellogg E.A."/>
            <person name="Brutnell T.P."/>
            <person name="Doust A.N."/>
            <person name="Tuskan G.A."/>
            <person name="Rokhsar D."/>
            <person name="Devos K.M."/>
        </authorList>
    </citation>
    <scope>NUCLEOTIDE SEQUENCE [LARGE SCALE GENOMIC DNA]</scope>
    <source>
        <strain evidence="2">cv. Yugu1</strain>
    </source>
</reference>
<proteinExistence type="predicted"/>
<evidence type="ECO:0000313" key="2">
    <source>
        <dbReference type="Proteomes" id="UP000004995"/>
    </source>
</evidence>
<keyword evidence="2" id="KW-1185">Reference proteome</keyword>
<dbReference type="InParanoid" id="K3ZG85"/>
<protein>
    <submittedName>
        <fullName evidence="1">Uncharacterized protein</fullName>
    </submittedName>
</protein>
<dbReference type="AlphaFoldDB" id="K3ZG85"/>
<name>K3ZG85_SETIT</name>
<reference evidence="1" key="2">
    <citation type="submission" date="2018-08" db="UniProtKB">
        <authorList>
            <consortium name="EnsemblPlants"/>
        </authorList>
    </citation>
    <scope>IDENTIFICATION</scope>
    <source>
        <strain evidence="1">Yugu1</strain>
    </source>
</reference>
<sequence>MYTMDFTSLSVMLTKSISVRIATWHTFQKHVTNCNKYRKMTL</sequence>
<organism evidence="1 2">
    <name type="scientific">Setaria italica</name>
    <name type="common">Foxtail millet</name>
    <name type="synonym">Panicum italicum</name>
    <dbReference type="NCBI Taxonomy" id="4555"/>
    <lineage>
        <taxon>Eukaryota</taxon>
        <taxon>Viridiplantae</taxon>
        <taxon>Streptophyta</taxon>
        <taxon>Embryophyta</taxon>
        <taxon>Tracheophyta</taxon>
        <taxon>Spermatophyta</taxon>
        <taxon>Magnoliopsida</taxon>
        <taxon>Liliopsida</taxon>
        <taxon>Poales</taxon>
        <taxon>Poaceae</taxon>
        <taxon>PACMAD clade</taxon>
        <taxon>Panicoideae</taxon>
        <taxon>Panicodae</taxon>
        <taxon>Paniceae</taxon>
        <taxon>Cenchrinae</taxon>
        <taxon>Setaria</taxon>
    </lineage>
</organism>